<proteinExistence type="predicted"/>
<gene>
    <name evidence="2" type="ORF">EV421DRAFT_1891221</name>
</gene>
<dbReference type="GO" id="GO:0010181">
    <property type="term" value="F:FMN binding"/>
    <property type="evidence" value="ECO:0007669"/>
    <property type="project" value="InterPro"/>
</dbReference>
<dbReference type="SUPFAM" id="SSF51395">
    <property type="entry name" value="FMN-linked oxidoreductases"/>
    <property type="match status" value="1"/>
</dbReference>
<evidence type="ECO:0000259" key="1">
    <source>
        <dbReference type="Pfam" id="PF00724"/>
    </source>
</evidence>
<dbReference type="Proteomes" id="UP001175226">
    <property type="component" value="Unassembled WGS sequence"/>
</dbReference>
<comment type="caution">
    <text evidence="2">The sequence shown here is derived from an EMBL/GenBank/DDBJ whole genome shotgun (WGS) entry which is preliminary data.</text>
</comment>
<organism evidence="2 3">
    <name type="scientific">Armillaria borealis</name>
    <dbReference type="NCBI Taxonomy" id="47425"/>
    <lineage>
        <taxon>Eukaryota</taxon>
        <taxon>Fungi</taxon>
        <taxon>Dikarya</taxon>
        <taxon>Basidiomycota</taxon>
        <taxon>Agaricomycotina</taxon>
        <taxon>Agaricomycetes</taxon>
        <taxon>Agaricomycetidae</taxon>
        <taxon>Agaricales</taxon>
        <taxon>Marasmiineae</taxon>
        <taxon>Physalacriaceae</taxon>
        <taxon>Armillaria</taxon>
    </lineage>
</organism>
<dbReference type="Gene3D" id="3.20.20.70">
    <property type="entry name" value="Aldolase class I"/>
    <property type="match status" value="1"/>
</dbReference>
<dbReference type="InterPro" id="IPR013785">
    <property type="entry name" value="Aldolase_TIM"/>
</dbReference>
<evidence type="ECO:0000313" key="3">
    <source>
        <dbReference type="Proteomes" id="UP001175226"/>
    </source>
</evidence>
<dbReference type="InterPro" id="IPR001155">
    <property type="entry name" value="OxRdtase_FMN_N"/>
</dbReference>
<reference evidence="2" key="1">
    <citation type="submission" date="2023-06" db="EMBL/GenBank/DDBJ databases">
        <authorList>
            <consortium name="Lawrence Berkeley National Laboratory"/>
            <person name="Ahrendt S."/>
            <person name="Sahu N."/>
            <person name="Indic B."/>
            <person name="Wong-Bajracharya J."/>
            <person name="Merenyi Z."/>
            <person name="Ke H.-M."/>
            <person name="Monk M."/>
            <person name="Kocsube S."/>
            <person name="Drula E."/>
            <person name="Lipzen A."/>
            <person name="Balint B."/>
            <person name="Henrissat B."/>
            <person name="Andreopoulos B."/>
            <person name="Martin F.M."/>
            <person name="Harder C.B."/>
            <person name="Rigling D."/>
            <person name="Ford K.L."/>
            <person name="Foster G.D."/>
            <person name="Pangilinan J."/>
            <person name="Papanicolaou A."/>
            <person name="Barry K."/>
            <person name="LaButti K."/>
            <person name="Viragh M."/>
            <person name="Koriabine M."/>
            <person name="Yan M."/>
            <person name="Riley R."/>
            <person name="Champramary S."/>
            <person name="Plett K.L."/>
            <person name="Tsai I.J."/>
            <person name="Slot J."/>
            <person name="Sipos G."/>
            <person name="Plett J."/>
            <person name="Nagy L.G."/>
            <person name="Grigoriev I.V."/>
        </authorList>
    </citation>
    <scope>NUCLEOTIDE SEQUENCE</scope>
    <source>
        <strain evidence="2">FPL87.14</strain>
    </source>
</reference>
<dbReference type="Pfam" id="PF00724">
    <property type="entry name" value="Oxidored_FMN"/>
    <property type="match status" value="1"/>
</dbReference>
<sequence>MGDYYEHRSHASRTLLIGWGMVHIPGIWNQEHIDAWRLITDRVHAKDCYIFCQLWAHGRAAYPKVLAAEVPSFPYTAPSDIPLTEIQEYVQLYTEAARNTIKACFDGVEIHGANGHLLDQFTQDVLNRRSDQYGGGIMNRVRFPLQVIDTVVDAMGAEKTGYRLSPWNLFQDMTTKDPKLTFTYLEGNDFLREIWAGGYDQSMTITVVDEKNDFLAFGRHFLANETFYIGSNVAKGYTDYPIAADVHRAKAAL</sequence>
<dbReference type="PANTHER" id="PTHR22893:SF91">
    <property type="entry name" value="NADPH DEHYDROGENASE 2-RELATED"/>
    <property type="match status" value="1"/>
</dbReference>
<name>A0AA39JET3_9AGAR</name>
<dbReference type="InterPro" id="IPR045247">
    <property type="entry name" value="Oye-like"/>
</dbReference>
<dbReference type="GO" id="GO:0016491">
    <property type="term" value="F:oxidoreductase activity"/>
    <property type="evidence" value="ECO:0007669"/>
    <property type="project" value="InterPro"/>
</dbReference>
<protein>
    <recommendedName>
        <fullName evidence="1">NADH:flavin oxidoreductase/NADH oxidase N-terminal domain-containing protein</fullName>
    </recommendedName>
</protein>
<dbReference type="PANTHER" id="PTHR22893">
    <property type="entry name" value="NADH OXIDOREDUCTASE-RELATED"/>
    <property type="match status" value="1"/>
</dbReference>
<dbReference type="AlphaFoldDB" id="A0AA39JET3"/>
<accession>A0AA39JET3</accession>
<dbReference type="EMBL" id="JAUEPT010000030">
    <property type="protein sequence ID" value="KAK0441293.1"/>
    <property type="molecule type" value="Genomic_DNA"/>
</dbReference>
<feature type="domain" description="NADH:flavin oxidoreductase/NADH oxidase N-terminal" evidence="1">
    <location>
        <begin position="4"/>
        <end position="175"/>
    </location>
</feature>
<evidence type="ECO:0000313" key="2">
    <source>
        <dbReference type="EMBL" id="KAK0441293.1"/>
    </source>
</evidence>
<keyword evidence="3" id="KW-1185">Reference proteome</keyword>